<evidence type="ECO:0000256" key="7">
    <source>
        <dbReference type="SAM" id="Phobius"/>
    </source>
</evidence>
<reference evidence="9 10" key="1">
    <citation type="submission" date="2017-08" db="EMBL/GenBank/DDBJ databases">
        <title>Acidophilic green algal genome provides insights into adaptation to an acidic environment.</title>
        <authorList>
            <person name="Hirooka S."/>
            <person name="Hirose Y."/>
            <person name="Kanesaki Y."/>
            <person name="Higuchi S."/>
            <person name="Fujiwara T."/>
            <person name="Onuma R."/>
            <person name="Era A."/>
            <person name="Ohbayashi R."/>
            <person name="Uzuka A."/>
            <person name="Nozaki H."/>
            <person name="Yoshikawa H."/>
            <person name="Miyagishima S.Y."/>
        </authorList>
    </citation>
    <scope>NUCLEOTIDE SEQUENCE [LARGE SCALE GENOMIC DNA]</scope>
    <source>
        <strain evidence="9 10">NIES-2499</strain>
    </source>
</reference>
<dbReference type="Pfam" id="PF08288">
    <property type="entry name" value="PIGA"/>
    <property type="match status" value="1"/>
</dbReference>
<evidence type="ECO:0000256" key="3">
    <source>
        <dbReference type="ARBA" id="ARBA00022502"/>
    </source>
</evidence>
<dbReference type="InterPro" id="IPR039507">
    <property type="entry name" value="PIG-A/GPI3"/>
</dbReference>
<dbReference type="GO" id="GO:0017176">
    <property type="term" value="F:phosphatidylinositol N-acetylglucosaminyltransferase activity"/>
    <property type="evidence" value="ECO:0007669"/>
    <property type="project" value="UniProtKB-EC"/>
</dbReference>
<evidence type="ECO:0000256" key="4">
    <source>
        <dbReference type="ARBA" id="ARBA00022676"/>
    </source>
</evidence>
<evidence type="ECO:0000256" key="2">
    <source>
        <dbReference type="ARBA" id="ARBA00012420"/>
    </source>
</evidence>
<dbReference type="CDD" id="cd03796">
    <property type="entry name" value="GT4_PIG-A-like"/>
    <property type="match status" value="1"/>
</dbReference>
<proteinExistence type="predicted"/>
<keyword evidence="3" id="KW-0337">GPI-anchor biosynthesis</keyword>
<dbReference type="PANTHER" id="PTHR45871">
    <property type="entry name" value="N-ACETYLGLUCOSAMINYL-PHOSPHATIDYLINOSITOL BIOSYNTHETIC PROTEIN"/>
    <property type="match status" value="1"/>
</dbReference>
<dbReference type="Pfam" id="PF13692">
    <property type="entry name" value="Glyco_trans_1_4"/>
    <property type="match status" value="1"/>
</dbReference>
<evidence type="ECO:0000313" key="9">
    <source>
        <dbReference type="EMBL" id="GAX81489.1"/>
    </source>
</evidence>
<evidence type="ECO:0000313" key="10">
    <source>
        <dbReference type="Proteomes" id="UP000232323"/>
    </source>
</evidence>
<dbReference type="UniPathway" id="UPA00196"/>
<evidence type="ECO:0000259" key="8">
    <source>
        <dbReference type="Pfam" id="PF08288"/>
    </source>
</evidence>
<keyword evidence="7" id="KW-0472">Membrane</keyword>
<feature type="domain" description="PIGA GPI anchor biosynthesis" evidence="8">
    <location>
        <begin position="47"/>
        <end position="136"/>
    </location>
</feature>
<dbReference type="AlphaFoldDB" id="A0A250XEZ2"/>
<comment type="caution">
    <text evidence="9">The sequence shown here is derived from an EMBL/GenBank/DDBJ whole genome shotgun (WGS) entry which is preliminary data.</text>
</comment>
<keyword evidence="7" id="KW-0812">Transmembrane</keyword>
<dbReference type="GO" id="GO:0000506">
    <property type="term" value="C:glycosylphosphatidylinositol-N-acetylglucosaminyltransferase (GPI-GnT) complex"/>
    <property type="evidence" value="ECO:0007669"/>
    <property type="project" value="InterPro"/>
</dbReference>
<dbReference type="EMBL" id="BEGY01000066">
    <property type="protein sequence ID" value="GAX81489.1"/>
    <property type="molecule type" value="Genomic_DNA"/>
</dbReference>
<feature type="transmembrane region" description="Helical" evidence="7">
    <location>
        <begin position="407"/>
        <end position="430"/>
    </location>
</feature>
<keyword evidence="5" id="KW-0808">Transferase</keyword>
<evidence type="ECO:0000256" key="1">
    <source>
        <dbReference type="ARBA" id="ARBA00004687"/>
    </source>
</evidence>
<dbReference type="Proteomes" id="UP000232323">
    <property type="component" value="Unassembled WGS sequence"/>
</dbReference>
<name>A0A250XEZ2_9CHLO</name>
<dbReference type="FunFam" id="3.40.50.2000:FF:000026">
    <property type="entry name" value="Phosphatidylinositol N-acetylglucosaminyltransferase subunit A"/>
    <property type="match status" value="1"/>
</dbReference>
<dbReference type="STRING" id="1157962.A0A250XEZ2"/>
<dbReference type="Gene3D" id="3.40.50.2000">
    <property type="entry name" value="Glycogen Phosphorylase B"/>
    <property type="match status" value="2"/>
</dbReference>
<sequence>MSSSNRQHRVLMVSDFFYPNFGGVENHIFNLSQKLTNLGSKVVVLTHAYGDCCGIRMLANGLKVYYLHRVPFYQQTTFPNLFGSLHMLRLICVREQITCIHAHQAFSTLALEAVLHAGSLGYPVVFTDHSLFGFADAASILMNKVLKCVLSNIHACICVSHTSKENTVLRACLPPGLVYVIPNAVNADDFTPSRGMPGEVSLAWPADLDRDPIVIVALSRLVYRKGIDLLALIIPHICNRHPNVRFIIGGDGPKRSLLQATVVENNLEDRVQIVGAVRQEKARDFLVQGHIFVNASLTEAFCMAIVEAASVGLTVVSTRVGGVPEVLPDDMMVLAEPSADGLCVAVEEAICRLKIAKPHEQHSRVRQMYSWSNVAERTLQVYDSVRDRNRDDALLSRLQRYRACGPLAGNGFAALSVLSFMYCTFLEWWFPSSNMEKATDWPLGTN</sequence>
<protein>
    <recommendedName>
        <fullName evidence="2">phosphatidylinositol N-acetylglucosaminyltransferase</fullName>
        <ecNumber evidence="2">2.4.1.198</ecNumber>
    </recommendedName>
    <alternativeName>
        <fullName evidence="6">GlcNAc-PI synthesis protein</fullName>
    </alternativeName>
</protein>
<evidence type="ECO:0000256" key="5">
    <source>
        <dbReference type="ARBA" id="ARBA00022679"/>
    </source>
</evidence>
<dbReference type="EC" id="2.4.1.198" evidence="2"/>
<evidence type="ECO:0000256" key="6">
    <source>
        <dbReference type="ARBA" id="ARBA00032160"/>
    </source>
</evidence>
<dbReference type="OrthoDB" id="734129at2759"/>
<accession>A0A250XEZ2</accession>
<gene>
    <name evidence="9" type="ORF">CEUSTIGMA_g8918.t1</name>
</gene>
<dbReference type="SUPFAM" id="SSF53756">
    <property type="entry name" value="UDP-Glycosyltransferase/glycogen phosphorylase"/>
    <property type="match status" value="1"/>
</dbReference>
<keyword evidence="7" id="KW-1133">Transmembrane helix</keyword>
<dbReference type="PANTHER" id="PTHR45871:SF1">
    <property type="entry name" value="PHOSPHATIDYLINOSITOL N-ACETYLGLUCOSAMINYLTRANSFERASE SUBUNIT A"/>
    <property type="match status" value="1"/>
</dbReference>
<keyword evidence="10" id="KW-1185">Reference proteome</keyword>
<comment type="pathway">
    <text evidence="1">Glycolipid biosynthesis; glycosylphosphatidylinositol-anchor biosynthesis.</text>
</comment>
<organism evidence="9 10">
    <name type="scientific">Chlamydomonas eustigma</name>
    <dbReference type="NCBI Taxonomy" id="1157962"/>
    <lineage>
        <taxon>Eukaryota</taxon>
        <taxon>Viridiplantae</taxon>
        <taxon>Chlorophyta</taxon>
        <taxon>core chlorophytes</taxon>
        <taxon>Chlorophyceae</taxon>
        <taxon>CS clade</taxon>
        <taxon>Chlamydomonadales</taxon>
        <taxon>Chlamydomonadaceae</taxon>
        <taxon>Chlamydomonas</taxon>
    </lineage>
</organism>
<dbReference type="GO" id="GO:0006506">
    <property type="term" value="P:GPI anchor biosynthetic process"/>
    <property type="evidence" value="ECO:0007669"/>
    <property type="project" value="UniProtKB-UniPathway"/>
</dbReference>
<keyword evidence="4" id="KW-0328">Glycosyltransferase</keyword>
<dbReference type="InterPro" id="IPR013234">
    <property type="entry name" value="PIGA_GPI_anchor_biosynthesis"/>
</dbReference>